<proteinExistence type="predicted"/>
<dbReference type="PANTHER" id="PTHR32196:SF72">
    <property type="entry name" value="RIBOSE IMPORT PERMEASE PROTEIN RBSC"/>
    <property type="match status" value="1"/>
</dbReference>
<dbReference type="CDD" id="cd06579">
    <property type="entry name" value="TM_PBP1_transp_AraH_like"/>
    <property type="match status" value="1"/>
</dbReference>
<comment type="subcellular location">
    <subcellularLocation>
        <location evidence="1">Cell membrane</location>
        <topology evidence="1">Multi-pass membrane protein</topology>
    </subcellularLocation>
</comment>
<evidence type="ECO:0000256" key="5">
    <source>
        <dbReference type="ARBA" id="ARBA00023136"/>
    </source>
</evidence>
<evidence type="ECO:0000313" key="7">
    <source>
        <dbReference type="EMBL" id="ADB51165.1"/>
    </source>
</evidence>
<reference evidence="8" key="2">
    <citation type="submission" date="2010-01" db="EMBL/GenBank/DDBJ databases">
        <title>The complete genome of Conexibacter woesei DSM 14684.</title>
        <authorList>
            <consortium name="US DOE Joint Genome Institute (JGI-PGF)"/>
            <person name="Lucas S."/>
            <person name="Copeland A."/>
            <person name="Lapidus A."/>
            <person name="Glavina del Rio T."/>
            <person name="Dalin E."/>
            <person name="Tice H."/>
            <person name="Bruce D."/>
            <person name="Goodwin L."/>
            <person name="Pitluck S."/>
            <person name="Kyrpides N."/>
            <person name="Mavromatis K."/>
            <person name="Ivanova N."/>
            <person name="Mikhailova N."/>
            <person name="Chertkov O."/>
            <person name="Brettin T."/>
            <person name="Detter J.C."/>
            <person name="Han C."/>
            <person name="Larimer F."/>
            <person name="Land M."/>
            <person name="Hauser L."/>
            <person name="Markowitz V."/>
            <person name="Cheng J.-F."/>
            <person name="Hugenholtz P."/>
            <person name="Woyke T."/>
            <person name="Wu D."/>
            <person name="Pukall R."/>
            <person name="Steenblock K."/>
            <person name="Schneider S."/>
            <person name="Klenk H.-P."/>
            <person name="Eisen J.A."/>
        </authorList>
    </citation>
    <scope>NUCLEOTIDE SEQUENCE [LARGE SCALE GENOMIC DNA]</scope>
    <source>
        <strain evidence="8">DSM 14684 / CIP 108061 / JCM 11494 / NBRC 100937 / ID131577</strain>
    </source>
</reference>
<organism evidence="7 8">
    <name type="scientific">Conexibacter woesei (strain DSM 14684 / CCUG 47730 / CIP 108061 / JCM 11494 / NBRC 100937 / ID131577)</name>
    <dbReference type="NCBI Taxonomy" id="469383"/>
    <lineage>
        <taxon>Bacteria</taxon>
        <taxon>Bacillati</taxon>
        <taxon>Actinomycetota</taxon>
        <taxon>Thermoleophilia</taxon>
        <taxon>Solirubrobacterales</taxon>
        <taxon>Conexibacteraceae</taxon>
        <taxon>Conexibacter</taxon>
    </lineage>
</organism>
<feature type="transmembrane region" description="Helical" evidence="6">
    <location>
        <begin position="162"/>
        <end position="186"/>
    </location>
</feature>
<dbReference type="KEGG" id="cwo:Cwoe_2746"/>
<dbReference type="eggNOG" id="COG1172">
    <property type="taxonomic scope" value="Bacteria"/>
</dbReference>
<keyword evidence="4 6" id="KW-1133">Transmembrane helix</keyword>
<evidence type="ECO:0000256" key="1">
    <source>
        <dbReference type="ARBA" id="ARBA00004651"/>
    </source>
</evidence>
<feature type="transmembrane region" description="Helical" evidence="6">
    <location>
        <begin position="261"/>
        <end position="281"/>
    </location>
</feature>
<name>D3F9V3_CONWI</name>
<evidence type="ECO:0000313" key="8">
    <source>
        <dbReference type="Proteomes" id="UP000008229"/>
    </source>
</evidence>
<evidence type="ECO:0000256" key="2">
    <source>
        <dbReference type="ARBA" id="ARBA00022475"/>
    </source>
</evidence>
<protein>
    <submittedName>
        <fullName evidence="7">Inner-membrane translocator</fullName>
    </submittedName>
</protein>
<keyword evidence="5 6" id="KW-0472">Membrane</keyword>
<keyword evidence="3 6" id="KW-0812">Transmembrane</keyword>
<feature type="transmembrane region" description="Helical" evidence="6">
    <location>
        <begin position="287"/>
        <end position="307"/>
    </location>
</feature>
<dbReference type="Pfam" id="PF02653">
    <property type="entry name" value="BPD_transp_2"/>
    <property type="match status" value="1"/>
</dbReference>
<dbReference type="PANTHER" id="PTHR32196">
    <property type="entry name" value="ABC TRANSPORTER PERMEASE PROTEIN YPHD-RELATED-RELATED"/>
    <property type="match status" value="1"/>
</dbReference>
<evidence type="ECO:0000256" key="3">
    <source>
        <dbReference type="ARBA" id="ARBA00022692"/>
    </source>
</evidence>
<feature type="transmembrane region" description="Helical" evidence="6">
    <location>
        <begin position="43"/>
        <end position="66"/>
    </location>
</feature>
<evidence type="ECO:0000256" key="4">
    <source>
        <dbReference type="ARBA" id="ARBA00022989"/>
    </source>
</evidence>
<dbReference type="Proteomes" id="UP000008229">
    <property type="component" value="Chromosome"/>
</dbReference>
<sequence precursor="true">MSLARHRTILTAYGIALLLFAVGTVHSLDFAAPSQLKTMLTYASFIGIIGLGQTLCILTGGIDLSVPWTLTGAAVLTSVMTADGRPLGVTIALVLALAAVVGLVNGVGVAYAGVPPIIMTLGMNGALQGLLLVYTDGGISANPPQQLTDFVLGETLGLPTQLWIWAAVIALGCALLSLTTFGRRLYAIGANRRAAELAGVRARRVLVAPYVLSALGAAVTGLLVMGFTDQAFLTMGDPYLFSSAVAVAVGGASILGGSGHYAGTVAGALVLTLVASLLPLFSLGTAWLQISYGLILLAAVYAAGLNVTRKKRGNPDA</sequence>
<feature type="transmembrane region" description="Helical" evidence="6">
    <location>
        <begin position="239"/>
        <end position="256"/>
    </location>
</feature>
<dbReference type="OrthoDB" id="9808136at2"/>
<keyword evidence="8" id="KW-1185">Reference proteome</keyword>
<feature type="transmembrane region" description="Helical" evidence="6">
    <location>
        <begin position="87"/>
        <end position="114"/>
    </location>
</feature>
<dbReference type="InterPro" id="IPR001851">
    <property type="entry name" value="ABC_transp_permease"/>
</dbReference>
<dbReference type="STRING" id="469383.Cwoe_2746"/>
<dbReference type="AlphaFoldDB" id="D3F9V3"/>
<reference evidence="7 8" key="1">
    <citation type="journal article" date="2010" name="Stand. Genomic Sci.">
        <title>Complete genome sequence of Conexibacter woesei type strain (ID131577).</title>
        <authorList>
            <person name="Pukall R."/>
            <person name="Lapidus A."/>
            <person name="Glavina Del Rio T."/>
            <person name="Copeland A."/>
            <person name="Tice H."/>
            <person name="Cheng J.-F."/>
            <person name="Lucas S."/>
            <person name="Chen F."/>
            <person name="Nolan M."/>
            <person name="Bruce D."/>
            <person name="Goodwin L."/>
            <person name="Pitluck S."/>
            <person name="Mavromatis K."/>
            <person name="Ivanova N."/>
            <person name="Ovchinnikova G."/>
            <person name="Pati A."/>
            <person name="Chen A."/>
            <person name="Palaniappan K."/>
            <person name="Land M."/>
            <person name="Hauser L."/>
            <person name="Chang Y.-J."/>
            <person name="Jeffries C.D."/>
            <person name="Chain P."/>
            <person name="Meincke L."/>
            <person name="Sims D."/>
            <person name="Brettin T."/>
            <person name="Detter J.C."/>
            <person name="Rohde M."/>
            <person name="Goeker M."/>
            <person name="Bristow J."/>
            <person name="Eisen J.A."/>
            <person name="Markowitz V."/>
            <person name="Kyrpides N.C."/>
            <person name="Klenk H.-P."/>
            <person name="Hugenholtz P."/>
        </authorList>
    </citation>
    <scope>NUCLEOTIDE SEQUENCE [LARGE SCALE GENOMIC DNA]</scope>
    <source>
        <strain evidence="8">DSM 14684 / CIP 108061 / JCM 11494 / NBRC 100937 / ID131577</strain>
    </source>
</reference>
<evidence type="ECO:0000256" key="6">
    <source>
        <dbReference type="SAM" id="Phobius"/>
    </source>
</evidence>
<dbReference type="GO" id="GO:0022857">
    <property type="term" value="F:transmembrane transporter activity"/>
    <property type="evidence" value="ECO:0007669"/>
    <property type="project" value="InterPro"/>
</dbReference>
<gene>
    <name evidence="7" type="ordered locus">Cwoe_2746</name>
</gene>
<dbReference type="RefSeq" id="WP_012934216.1">
    <property type="nucleotide sequence ID" value="NC_013739.1"/>
</dbReference>
<dbReference type="HOGENOM" id="CLU_028880_3_1_11"/>
<accession>D3F9V3</accession>
<feature type="transmembrane region" description="Helical" evidence="6">
    <location>
        <begin position="207"/>
        <end position="227"/>
    </location>
</feature>
<keyword evidence="2" id="KW-1003">Cell membrane</keyword>
<dbReference type="GO" id="GO:0005886">
    <property type="term" value="C:plasma membrane"/>
    <property type="evidence" value="ECO:0007669"/>
    <property type="project" value="UniProtKB-SubCell"/>
</dbReference>
<dbReference type="EMBL" id="CP001854">
    <property type="protein sequence ID" value="ADB51165.1"/>
    <property type="molecule type" value="Genomic_DNA"/>
</dbReference>